<dbReference type="Pfam" id="PF00497">
    <property type="entry name" value="SBP_bac_3"/>
    <property type="match status" value="1"/>
</dbReference>
<comment type="caution">
    <text evidence="2">The sequence shown here is derived from an EMBL/GenBank/DDBJ whole genome shotgun (WGS) entry which is preliminary data.</text>
</comment>
<dbReference type="EMBL" id="JAPMOU010000002">
    <property type="protein sequence ID" value="MDE1460755.1"/>
    <property type="molecule type" value="Genomic_DNA"/>
</dbReference>
<keyword evidence="3" id="KW-1185">Reference proteome</keyword>
<evidence type="ECO:0000313" key="3">
    <source>
        <dbReference type="Proteomes" id="UP001528823"/>
    </source>
</evidence>
<dbReference type="Proteomes" id="UP001528823">
    <property type="component" value="Unassembled WGS sequence"/>
</dbReference>
<dbReference type="InterPro" id="IPR001638">
    <property type="entry name" value="Solute-binding_3/MltF_N"/>
</dbReference>
<evidence type="ECO:0000313" key="2">
    <source>
        <dbReference type="EMBL" id="MDE1460755.1"/>
    </source>
</evidence>
<gene>
    <name evidence="2" type="ORF">ORQ98_02120</name>
</gene>
<name>A0ABT5U3G1_9GAMM</name>
<sequence length="247" mass="28328">MFICPLIAKEIKIAYNSDWPPYSYTDKTDGIVKGILVDLLDHLFIEQLGIKTINYGYPWKRVQSEAKAGLMDAFITVPTKPRLEYALRSRNIVYTLKMQGITRQNKVFIDQINRVKTVYGLNTFKVCEIIGNGWGYRFWQQHNVSFQAVPKVSNCLLLIAKGRADLMIQPLAVGSAELSRLKLTKKLIILPKVYGEMKFTLLLSKQSNLYDRVLVDEFDQVIDKLKQEQAYQPLLDAIMAKMTAATW</sequence>
<dbReference type="Gene3D" id="3.40.190.10">
    <property type="entry name" value="Periplasmic binding protein-like II"/>
    <property type="match status" value="2"/>
</dbReference>
<dbReference type="RefSeq" id="WP_274687127.1">
    <property type="nucleotide sequence ID" value="NZ_JAPMOU010000002.1"/>
</dbReference>
<protein>
    <submittedName>
        <fullName evidence="2">Transporter substrate-binding domain-containing protein</fullName>
    </submittedName>
</protein>
<evidence type="ECO:0000259" key="1">
    <source>
        <dbReference type="Pfam" id="PF00497"/>
    </source>
</evidence>
<proteinExistence type="predicted"/>
<accession>A0ABT5U3G1</accession>
<feature type="domain" description="Solute-binding protein family 3/N-terminal" evidence="1">
    <location>
        <begin position="11"/>
        <end position="236"/>
    </location>
</feature>
<dbReference type="SUPFAM" id="SSF53850">
    <property type="entry name" value="Periplasmic binding protein-like II"/>
    <property type="match status" value="1"/>
</dbReference>
<organism evidence="2 3">
    <name type="scientific">Spartinivicinus poritis</name>
    <dbReference type="NCBI Taxonomy" id="2994640"/>
    <lineage>
        <taxon>Bacteria</taxon>
        <taxon>Pseudomonadati</taxon>
        <taxon>Pseudomonadota</taxon>
        <taxon>Gammaproteobacteria</taxon>
        <taxon>Oceanospirillales</taxon>
        <taxon>Zooshikellaceae</taxon>
        <taxon>Spartinivicinus</taxon>
    </lineage>
</organism>
<reference evidence="2 3" key="1">
    <citation type="submission" date="2022-11" db="EMBL/GenBank/DDBJ databases">
        <title>Spartinivicinus poritis sp. nov., isolated from scleractinian coral Porites lutea.</title>
        <authorList>
            <person name="Zhang G."/>
            <person name="Cai L."/>
            <person name="Wei Q."/>
        </authorList>
    </citation>
    <scope>NUCLEOTIDE SEQUENCE [LARGE SCALE GENOMIC DNA]</scope>
    <source>
        <strain evidence="2 3">A2-2</strain>
    </source>
</reference>